<dbReference type="EMBL" id="JBAPLV010000017">
    <property type="protein sequence ID" value="MEI4279870.1"/>
    <property type="molecule type" value="Genomic_DNA"/>
</dbReference>
<dbReference type="InterPro" id="IPR012551">
    <property type="entry name" value="DUF1707_SHOCT-like"/>
</dbReference>
<keyword evidence="4" id="KW-1185">Reference proteome</keyword>
<evidence type="ECO:0000313" key="3">
    <source>
        <dbReference type="EMBL" id="MEI4279870.1"/>
    </source>
</evidence>
<keyword evidence="1" id="KW-1133">Transmembrane helix</keyword>
<evidence type="ECO:0000256" key="1">
    <source>
        <dbReference type="SAM" id="Phobius"/>
    </source>
</evidence>
<organism evidence="3 4">
    <name type="scientific">Klenkia terrae</name>
    <dbReference type="NCBI Taxonomy" id="1052259"/>
    <lineage>
        <taxon>Bacteria</taxon>
        <taxon>Bacillati</taxon>
        <taxon>Actinomycetota</taxon>
        <taxon>Actinomycetes</taxon>
        <taxon>Geodermatophilales</taxon>
        <taxon>Geodermatophilaceae</taxon>
        <taxon>Klenkia</taxon>
    </lineage>
</organism>
<comment type="caution">
    <text evidence="3">The sequence shown here is derived from an EMBL/GenBank/DDBJ whole genome shotgun (WGS) entry which is preliminary data.</text>
</comment>
<evidence type="ECO:0000313" key="4">
    <source>
        <dbReference type="Proteomes" id="UP001373496"/>
    </source>
</evidence>
<sequence>MPETTLRAADTDRAIVAEVLGTALREGRLTVEEYDERLAATYAARTHADLAVLTTDLPTAAQEPTTEDAGRAAYGSCGGDGDLRGAWRAWIIVAMIVSAVYLASSLGTGDWHYPWPVWVVGPWGAVLLARTVTTRGSLTRR</sequence>
<gene>
    <name evidence="3" type="ORF">UXQ13_15470</name>
</gene>
<keyword evidence="1" id="KW-0812">Transmembrane</keyword>
<reference evidence="3 4" key="1">
    <citation type="submission" date="2024-03" db="EMBL/GenBank/DDBJ databases">
        <title>Draft genome sequence of Klenkia terrae.</title>
        <authorList>
            <person name="Duangmal K."/>
            <person name="Chantavorakit T."/>
        </authorList>
    </citation>
    <scope>NUCLEOTIDE SEQUENCE [LARGE SCALE GENOMIC DNA]</scope>
    <source>
        <strain evidence="3 4">JCM 17786</strain>
    </source>
</reference>
<dbReference type="Proteomes" id="UP001373496">
    <property type="component" value="Unassembled WGS sequence"/>
</dbReference>
<keyword evidence="1" id="KW-0472">Membrane</keyword>
<feature type="transmembrane region" description="Helical" evidence="1">
    <location>
        <begin position="89"/>
        <end position="107"/>
    </location>
</feature>
<feature type="domain" description="DUF1707" evidence="2">
    <location>
        <begin position="6"/>
        <end position="58"/>
    </location>
</feature>
<name>A0ABU8EB82_9ACTN</name>
<evidence type="ECO:0000259" key="2">
    <source>
        <dbReference type="Pfam" id="PF08044"/>
    </source>
</evidence>
<proteinExistence type="predicted"/>
<protein>
    <submittedName>
        <fullName evidence="3">DUF1707 domain-containing protein</fullName>
    </submittedName>
</protein>
<accession>A0ABU8EB82</accession>
<dbReference type="PANTHER" id="PTHR40763">
    <property type="entry name" value="MEMBRANE PROTEIN-RELATED"/>
    <property type="match status" value="1"/>
</dbReference>
<dbReference type="Pfam" id="PF08044">
    <property type="entry name" value="DUF1707"/>
    <property type="match status" value="1"/>
</dbReference>
<dbReference type="PANTHER" id="PTHR40763:SF4">
    <property type="entry name" value="DUF1707 DOMAIN-CONTAINING PROTEIN"/>
    <property type="match status" value="1"/>
</dbReference>
<dbReference type="RefSeq" id="WP_225233743.1">
    <property type="nucleotide sequence ID" value="NZ_JBAPLV010000017.1"/>
</dbReference>
<feature type="transmembrane region" description="Helical" evidence="1">
    <location>
        <begin position="113"/>
        <end position="132"/>
    </location>
</feature>